<dbReference type="InterPro" id="IPR009875">
    <property type="entry name" value="PilZ_domain"/>
</dbReference>
<comment type="caution">
    <text evidence="2">The sequence shown here is derived from an EMBL/GenBank/DDBJ whole genome shotgun (WGS) entry which is preliminary data.</text>
</comment>
<evidence type="ECO:0000259" key="1">
    <source>
        <dbReference type="Pfam" id="PF07238"/>
    </source>
</evidence>
<protein>
    <submittedName>
        <fullName evidence="2">Protein chain release factor A</fullName>
    </submittedName>
</protein>
<dbReference type="RefSeq" id="WP_083561639.1">
    <property type="nucleotide sequence ID" value="NZ_AQQV01000002.1"/>
</dbReference>
<proteinExistence type="predicted"/>
<dbReference type="STRING" id="1317117.ATO7_10192"/>
<feature type="domain" description="PilZ" evidence="1">
    <location>
        <begin position="10"/>
        <end position="88"/>
    </location>
</feature>
<sequence length="117" mass="13135">MAKSDDNEAQRRAYFRLLYPQVERPCLLTDGASYPVSEISEGGMRLVALDQGDDLTQQRQIVGILQLPGDSVAVEGRVLRKQSDEVVLVLSEGIPLALMVSEQRRLIRKYPAFFGRE</sequence>
<evidence type="ECO:0000313" key="3">
    <source>
        <dbReference type="Proteomes" id="UP000192342"/>
    </source>
</evidence>
<keyword evidence="3" id="KW-1185">Reference proteome</keyword>
<organism evidence="2 3">
    <name type="scientific">Oceanococcus atlanticus</name>
    <dbReference type="NCBI Taxonomy" id="1317117"/>
    <lineage>
        <taxon>Bacteria</taxon>
        <taxon>Pseudomonadati</taxon>
        <taxon>Pseudomonadota</taxon>
        <taxon>Gammaproteobacteria</taxon>
        <taxon>Chromatiales</taxon>
        <taxon>Oceanococcaceae</taxon>
        <taxon>Oceanococcus</taxon>
    </lineage>
</organism>
<gene>
    <name evidence="2" type="ORF">ATO7_10192</name>
</gene>
<accession>A0A1Y1SFC8</accession>
<name>A0A1Y1SFC8_9GAMM</name>
<dbReference type="Proteomes" id="UP000192342">
    <property type="component" value="Unassembled WGS sequence"/>
</dbReference>
<dbReference type="GO" id="GO:0035438">
    <property type="term" value="F:cyclic-di-GMP binding"/>
    <property type="evidence" value="ECO:0007669"/>
    <property type="project" value="InterPro"/>
</dbReference>
<reference evidence="2 3" key="1">
    <citation type="submission" date="2013-04" db="EMBL/GenBank/DDBJ databases">
        <title>Oceanococcus atlanticus 22II-S10r2 Genome Sequencing.</title>
        <authorList>
            <person name="Lai Q."/>
            <person name="Li G."/>
            <person name="Shao Z."/>
        </authorList>
    </citation>
    <scope>NUCLEOTIDE SEQUENCE [LARGE SCALE GENOMIC DNA]</scope>
    <source>
        <strain evidence="2 3">22II-S10r2</strain>
    </source>
</reference>
<evidence type="ECO:0000313" key="2">
    <source>
        <dbReference type="EMBL" id="ORE87404.1"/>
    </source>
</evidence>
<dbReference type="OrthoDB" id="5894630at2"/>
<dbReference type="EMBL" id="AQQV01000002">
    <property type="protein sequence ID" value="ORE87404.1"/>
    <property type="molecule type" value="Genomic_DNA"/>
</dbReference>
<dbReference type="AlphaFoldDB" id="A0A1Y1SFC8"/>
<dbReference type="Pfam" id="PF07238">
    <property type="entry name" value="PilZ"/>
    <property type="match status" value="1"/>
</dbReference>